<dbReference type="Pfam" id="PF01636">
    <property type="entry name" value="APH"/>
    <property type="match status" value="1"/>
</dbReference>
<dbReference type="InterPro" id="IPR002575">
    <property type="entry name" value="Aminoglycoside_PTrfase"/>
</dbReference>
<feature type="domain" description="Aminoglycoside phosphotransferase" evidence="1">
    <location>
        <begin position="154"/>
        <end position="205"/>
    </location>
</feature>
<evidence type="ECO:0000259" key="1">
    <source>
        <dbReference type="Pfam" id="PF01636"/>
    </source>
</evidence>
<dbReference type="RefSeq" id="XP_025567133.1">
    <property type="nucleotide sequence ID" value="XM_025708539.1"/>
</dbReference>
<name>A0A319BNI4_ASPVC</name>
<dbReference type="OrthoDB" id="5598852at2759"/>
<reference evidence="2" key="1">
    <citation type="submission" date="2016-12" db="EMBL/GenBank/DDBJ databases">
        <title>The genomes of Aspergillus section Nigri reveals drivers in fungal speciation.</title>
        <authorList>
            <consortium name="DOE Joint Genome Institute"/>
            <person name="Vesth T.C."/>
            <person name="Nybo J."/>
            <person name="Theobald S."/>
            <person name="Brandl J."/>
            <person name="Frisvad J.C."/>
            <person name="Nielsen K.F."/>
            <person name="Lyhne E.K."/>
            <person name="Kogle M.E."/>
            <person name="Kuo A."/>
            <person name="Riley R."/>
            <person name="Clum A."/>
            <person name="Nolan M."/>
            <person name="Lipzen A."/>
            <person name="Salamov A."/>
            <person name="Henrissat B."/>
            <person name="Wiebenga A."/>
            <person name="De Vries R.P."/>
            <person name="Grigoriev I.V."/>
            <person name="Mortensen U.H."/>
            <person name="Andersen M.R."/>
            <person name="Baker S.E."/>
        </authorList>
    </citation>
    <scope>NUCLEOTIDE SEQUENCE [LARGE SCALE GENOMIC DNA]</scope>
    <source>
        <strain evidence="2">CBS 113365</strain>
    </source>
</reference>
<organism evidence="2 3">
    <name type="scientific">Aspergillus vadensis (strain CBS 113365 / IMI 142717 / IBT 24658)</name>
    <dbReference type="NCBI Taxonomy" id="1448311"/>
    <lineage>
        <taxon>Eukaryota</taxon>
        <taxon>Fungi</taxon>
        <taxon>Dikarya</taxon>
        <taxon>Ascomycota</taxon>
        <taxon>Pezizomycotina</taxon>
        <taxon>Eurotiomycetes</taxon>
        <taxon>Eurotiomycetidae</taxon>
        <taxon>Eurotiales</taxon>
        <taxon>Aspergillaceae</taxon>
        <taxon>Aspergillus</taxon>
        <taxon>Aspergillus subgen. Circumdati</taxon>
    </lineage>
</organism>
<dbReference type="InterPro" id="IPR011009">
    <property type="entry name" value="Kinase-like_dom_sf"/>
</dbReference>
<dbReference type="Proteomes" id="UP000248405">
    <property type="component" value="Unassembled WGS sequence"/>
</dbReference>
<keyword evidence="3" id="KW-1185">Reference proteome</keyword>
<dbReference type="AlphaFoldDB" id="A0A319BNI4"/>
<dbReference type="EMBL" id="KZ821615">
    <property type="protein sequence ID" value="PYH73339.1"/>
    <property type="molecule type" value="Genomic_DNA"/>
</dbReference>
<protein>
    <recommendedName>
        <fullName evidence="1">Aminoglycoside phosphotransferase domain-containing protein</fullName>
    </recommendedName>
</protein>
<dbReference type="SUPFAM" id="SSF56112">
    <property type="entry name" value="Protein kinase-like (PK-like)"/>
    <property type="match status" value="1"/>
</dbReference>
<evidence type="ECO:0000313" key="3">
    <source>
        <dbReference type="Proteomes" id="UP000248405"/>
    </source>
</evidence>
<accession>A0A319BNI4</accession>
<dbReference type="GeneID" id="37213131"/>
<evidence type="ECO:0000313" key="2">
    <source>
        <dbReference type="EMBL" id="PYH73339.1"/>
    </source>
</evidence>
<dbReference type="Gene3D" id="3.90.1200.10">
    <property type="match status" value="1"/>
</dbReference>
<proteinExistence type="predicted"/>
<sequence length="312" mass="34953">MACDAFAREQLGGEVAPVAVQGVCSYTVYSGPNDEFAAQFRLKRSCMNMDTVNLARTIYGGLAPKVVFKGQIGEDVEGKEALYIYVMDKIQGISYLDFILAPNNQFPENLVKFFALSWKSPQVVDQSYSNSLYNQYKSKLELLLISLPDQYHSLNQKFISSLHAIFSLPMVLLHRDFGVCNIMVNKTTCNLVGVVDWAEAEVAPFGLNLHSHQQLISKVHLKSGWMRYNNYVTLEDIFWGTFNNKTRGLSNETVNTIEAARNVGLLLSHGFSSHLSKTTEAVPIRDDESSAYNMRDLDGLLINPATRFIDLA</sequence>
<gene>
    <name evidence="2" type="ORF">BO88DRAFT_421738</name>
</gene>